<feature type="coiled-coil region" evidence="4">
    <location>
        <begin position="232"/>
        <end position="259"/>
    </location>
</feature>
<dbReference type="Gene3D" id="3.40.50.300">
    <property type="entry name" value="P-loop containing nucleotide triphosphate hydrolases"/>
    <property type="match status" value="2"/>
</dbReference>
<dbReference type="RefSeq" id="WP_067667163.1">
    <property type="nucleotide sequence ID" value="NZ_CBCSIK010000008.1"/>
</dbReference>
<dbReference type="Pfam" id="PF00005">
    <property type="entry name" value="ABC_tran"/>
    <property type="match status" value="2"/>
</dbReference>
<dbReference type="InterPro" id="IPR003593">
    <property type="entry name" value="AAA+_ATPase"/>
</dbReference>
<protein>
    <submittedName>
        <fullName evidence="6">ABC transporter ATP-binding protein</fullName>
    </submittedName>
</protein>
<keyword evidence="1" id="KW-0677">Repeat</keyword>
<dbReference type="SUPFAM" id="SSF52540">
    <property type="entry name" value="P-loop containing nucleoside triphosphate hydrolases"/>
    <property type="match status" value="2"/>
</dbReference>
<feature type="coiled-coil region" evidence="4">
    <location>
        <begin position="303"/>
        <end position="330"/>
    </location>
</feature>
<comment type="caution">
    <text evidence="6">The sequence shown here is derived from an EMBL/GenBank/DDBJ whole genome shotgun (WGS) entry which is preliminary data.</text>
</comment>
<dbReference type="EMBL" id="LUAW01000013">
    <property type="protein sequence ID" value="KYQ72801.1"/>
    <property type="molecule type" value="Genomic_DNA"/>
</dbReference>
<keyword evidence="3 6" id="KW-0067">ATP-binding</keyword>
<reference evidence="6 7" key="1">
    <citation type="submission" date="2016-03" db="EMBL/GenBank/DDBJ databases">
        <title>Acinetobacter genomospecies 28 strain ANC 4149.</title>
        <authorList>
            <person name="Radolfova-Krizova L."/>
            <person name="Nemec A."/>
        </authorList>
    </citation>
    <scope>NUCLEOTIDE SEQUENCE [LARGE SCALE GENOMIC DNA]</scope>
    <source>
        <strain evidence="6 7">ANC 4149</strain>
    </source>
</reference>
<dbReference type="PROSITE" id="PS50893">
    <property type="entry name" value="ABC_TRANSPORTER_2"/>
    <property type="match status" value="1"/>
</dbReference>
<dbReference type="PANTHER" id="PTHR19211:SF6">
    <property type="entry name" value="BLL7188 PROTEIN"/>
    <property type="match status" value="1"/>
</dbReference>
<dbReference type="PANTHER" id="PTHR19211">
    <property type="entry name" value="ATP-BINDING TRANSPORT PROTEIN-RELATED"/>
    <property type="match status" value="1"/>
</dbReference>
<keyword evidence="4" id="KW-0175">Coiled coil</keyword>
<evidence type="ECO:0000313" key="6">
    <source>
        <dbReference type="EMBL" id="KYQ72801.1"/>
    </source>
</evidence>
<gene>
    <name evidence="6" type="ORF">AZH43_08060</name>
</gene>
<proteinExistence type="predicted"/>
<dbReference type="InterPro" id="IPR003439">
    <property type="entry name" value="ABC_transporter-like_ATP-bd"/>
</dbReference>
<evidence type="ECO:0000256" key="4">
    <source>
        <dbReference type="SAM" id="Coils"/>
    </source>
</evidence>
<keyword evidence="7" id="KW-1185">Reference proteome</keyword>
<dbReference type="OrthoDB" id="9808609at2"/>
<keyword evidence="2" id="KW-0547">Nucleotide-binding</keyword>
<dbReference type="GO" id="GO:0016887">
    <property type="term" value="F:ATP hydrolysis activity"/>
    <property type="evidence" value="ECO:0007669"/>
    <property type="project" value="InterPro"/>
</dbReference>
<dbReference type="Proteomes" id="UP000076276">
    <property type="component" value="Unassembled WGS sequence"/>
</dbReference>
<dbReference type="SMART" id="SM00382">
    <property type="entry name" value="AAA"/>
    <property type="match status" value="2"/>
</dbReference>
<dbReference type="InterPro" id="IPR050611">
    <property type="entry name" value="ABCF"/>
</dbReference>
<feature type="domain" description="ABC transporter" evidence="5">
    <location>
        <begin position="8"/>
        <end position="243"/>
    </location>
</feature>
<evidence type="ECO:0000256" key="3">
    <source>
        <dbReference type="ARBA" id="ARBA00022840"/>
    </source>
</evidence>
<dbReference type="AlphaFoldDB" id="A0A151Y440"/>
<evidence type="ECO:0000313" key="7">
    <source>
        <dbReference type="Proteomes" id="UP000076276"/>
    </source>
</evidence>
<evidence type="ECO:0000256" key="2">
    <source>
        <dbReference type="ARBA" id="ARBA00022741"/>
    </source>
</evidence>
<accession>A0A151Y440</accession>
<evidence type="ECO:0000259" key="5">
    <source>
        <dbReference type="PROSITE" id="PS50893"/>
    </source>
</evidence>
<dbReference type="STRING" id="1806892.AZH43_08060"/>
<evidence type="ECO:0000256" key="1">
    <source>
        <dbReference type="ARBA" id="ARBA00022737"/>
    </source>
</evidence>
<dbReference type="InterPro" id="IPR027417">
    <property type="entry name" value="P-loop_NTPase"/>
</dbReference>
<name>A0A151Y440_9GAMM</name>
<sequence length="534" mass="61070">MTLLACAVSQLSLDFLNKTSNQSTFQKLQFNLTQQQISACIGRNGLGKSLLMQVLHFQRTPMLPYSGEILWQLPHAYLAQLKRVDENTITDALGITEMHHAFMRIEAGTASFKDFDLTENQWHLPAQWRAQLTQAKLPDNLNFPVELLSEGQKTKLALCALFLKPDHYLLLDEPSNHLDAESRTWLMNSLKTHPAGALVISHDRTLLNQAHHIYALNEYGLQHVSGNYNDYVQQHELQYEALERRTVQQKRELKQMKVKQHETLMKAQKRERSGKQLRSSNSQASILLDFKKEQAGQTLSGVQKQQQKQMEEKQTLLNAAQKQLEHFKQQQFKFQHHAVKTGEILRIDQLTLPFGTERPLYFSLNAGDKIHLQGCNGSGKSTLLKLLKQQAQAVNPHIYLAVKPIYLDQNFSNLQTGHSVLDNLSLFNPKLPALEWRNQLGQLRIRGDRPEQPLSRLSGGEKLKTALLGLNFWPENIELLLLDEPENHLDIESRELLAQAIAEYTGAVILVSHDADFVTQCGIEMHWDIESRKR</sequence>
<dbReference type="GO" id="GO:0005524">
    <property type="term" value="F:ATP binding"/>
    <property type="evidence" value="ECO:0007669"/>
    <property type="project" value="UniProtKB-KW"/>
</dbReference>
<organism evidence="6 7">
    <name type="scientific">Acinetobacter pragensis</name>
    <dbReference type="NCBI Taxonomy" id="1806892"/>
    <lineage>
        <taxon>Bacteria</taxon>
        <taxon>Pseudomonadati</taxon>
        <taxon>Pseudomonadota</taxon>
        <taxon>Gammaproteobacteria</taxon>
        <taxon>Moraxellales</taxon>
        <taxon>Moraxellaceae</taxon>
        <taxon>Acinetobacter</taxon>
    </lineage>
</organism>